<evidence type="ECO:0000313" key="3">
    <source>
        <dbReference type="Proteomes" id="UP000593564"/>
    </source>
</evidence>
<dbReference type="AlphaFoldDB" id="A0A7J7H710"/>
<reference evidence="2 3" key="2">
    <citation type="submission" date="2020-07" db="EMBL/GenBank/DDBJ databases">
        <title>Genome assembly of wild tea tree DASZ reveals pedigree and selection history of tea varieties.</title>
        <authorList>
            <person name="Zhang W."/>
        </authorList>
    </citation>
    <scope>NUCLEOTIDE SEQUENCE [LARGE SCALE GENOMIC DNA]</scope>
    <source>
        <strain evidence="3">cv. G240</strain>
        <tissue evidence="2">Leaf</tissue>
    </source>
</reference>
<keyword evidence="3" id="KW-1185">Reference proteome</keyword>
<protein>
    <submittedName>
        <fullName evidence="2">Uncharacterized protein</fullName>
    </submittedName>
</protein>
<sequence>MSGTRLTSPMTSNTTKLLLLLNILTTLFLFTNDDESGVVNLKPQATANMDWILGWEILGFKKLYILDDWKGPLASGESNRVDRIDVSRISFYPWEWEPVQNMPNQITASAHTCVLGGKFYCLGGGHSSQKVESVRKSQLAMTYYLSLKAGSSPPPPPCLDLDKILSAFKEVHKPYLPSQNLELEGQSPELRKRALRSQTIVLSNRSGNLKAVPFGKNHLHALL</sequence>
<name>A0A7J7H710_CAMSI</name>
<keyword evidence="1" id="KW-0732">Signal</keyword>
<reference evidence="3" key="1">
    <citation type="journal article" date="2020" name="Nat. Commun.">
        <title>Genome assembly of wild tea tree DASZ reveals pedigree and selection history of tea varieties.</title>
        <authorList>
            <person name="Zhang W."/>
            <person name="Zhang Y."/>
            <person name="Qiu H."/>
            <person name="Guo Y."/>
            <person name="Wan H."/>
            <person name="Zhang X."/>
            <person name="Scossa F."/>
            <person name="Alseekh S."/>
            <person name="Zhang Q."/>
            <person name="Wang P."/>
            <person name="Xu L."/>
            <person name="Schmidt M.H."/>
            <person name="Jia X."/>
            <person name="Li D."/>
            <person name="Zhu A."/>
            <person name="Guo F."/>
            <person name="Chen W."/>
            <person name="Ni D."/>
            <person name="Usadel B."/>
            <person name="Fernie A.R."/>
            <person name="Wen W."/>
        </authorList>
    </citation>
    <scope>NUCLEOTIDE SEQUENCE [LARGE SCALE GENOMIC DNA]</scope>
    <source>
        <strain evidence="3">cv. G240</strain>
    </source>
</reference>
<evidence type="ECO:0000313" key="2">
    <source>
        <dbReference type="EMBL" id="KAF5947518.1"/>
    </source>
</evidence>
<dbReference type="EMBL" id="JACBKZ010000006">
    <property type="protein sequence ID" value="KAF5947518.1"/>
    <property type="molecule type" value="Genomic_DNA"/>
</dbReference>
<accession>A0A7J7H710</accession>
<feature type="chain" id="PRO_5029814538" evidence="1">
    <location>
        <begin position="30"/>
        <end position="223"/>
    </location>
</feature>
<organism evidence="2 3">
    <name type="scientific">Camellia sinensis</name>
    <name type="common">Tea plant</name>
    <name type="synonym">Thea sinensis</name>
    <dbReference type="NCBI Taxonomy" id="4442"/>
    <lineage>
        <taxon>Eukaryota</taxon>
        <taxon>Viridiplantae</taxon>
        <taxon>Streptophyta</taxon>
        <taxon>Embryophyta</taxon>
        <taxon>Tracheophyta</taxon>
        <taxon>Spermatophyta</taxon>
        <taxon>Magnoliopsida</taxon>
        <taxon>eudicotyledons</taxon>
        <taxon>Gunneridae</taxon>
        <taxon>Pentapetalae</taxon>
        <taxon>asterids</taxon>
        <taxon>Ericales</taxon>
        <taxon>Theaceae</taxon>
        <taxon>Camellia</taxon>
    </lineage>
</organism>
<feature type="signal peptide" evidence="1">
    <location>
        <begin position="1"/>
        <end position="29"/>
    </location>
</feature>
<gene>
    <name evidence="2" type="ORF">HYC85_013475</name>
</gene>
<proteinExistence type="predicted"/>
<dbReference type="Proteomes" id="UP000593564">
    <property type="component" value="Unassembled WGS sequence"/>
</dbReference>
<evidence type="ECO:0000256" key="1">
    <source>
        <dbReference type="SAM" id="SignalP"/>
    </source>
</evidence>
<comment type="caution">
    <text evidence="2">The sequence shown here is derived from an EMBL/GenBank/DDBJ whole genome shotgun (WGS) entry which is preliminary data.</text>
</comment>